<keyword evidence="2" id="KW-1185">Reference proteome</keyword>
<dbReference type="CDD" id="cd03443">
    <property type="entry name" value="PaaI_thioesterase"/>
    <property type="match status" value="1"/>
</dbReference>
<name>A0A2P1PUA8_9GAMM</name>
<dbReference type="RefSeq" id="WP_106892345.1">
    <property type="nucleotide sequence ID" value="NZ_CP027860.1"/>
</dbReference>
<organism evidence="1 2">
    <name type="scientific">Ahniella affigens</name>
    <dbReference type="NCBI Taxonomy" id="2021234"/>
    <lineage>
        <taxon>Bacteria</taxon>
        <taxon>Pseudomonadati</taxon>
        <taxon>Pseudomonadota</taxon>
        <taxon>Gammaproteobacteria</taxon>
        <taxon>Lysobacterales</taxon>
        <taxon>Rhodanobacteraceae</taxon>
        <taxon>Ahniella</taxon>
    </lineage>
</organism>
<dbReference type="Proteomes" id="UP000241074">
    <property type="component" value="Chromosome"/>
</dbReference>
<evidence type="ECO:0000313" key="1">
    <source>
        <dbReference type="EMBL" id="AVP98424.1"/>
    </source>
</evidence>
<dbReference type="EMBL" id="CP027860">
    <property type="protein sequence ID" value="AVP98424.1"/>
    <property type="molecule type" value="Genomic_DNA"/>
</dbReference>
<dbReference type="AlphaFoldDB" id="A0A2P1PUA8"/>
<dbReference type="OrthoDB" id="793353at2"/>
<dbReference type="Pfam" id="PF14539">
    <property type="entry name" value="DUF4442"/>
    <property type="match status" value="1"/>
</dbReference>
<reference evidence="1 2" key="1">
    <citation type="submission" date="2018-03" db="EMBL/GenBank/DDBJ databases">
        <title>Ahniella affigens gen. nov., sp. nov., a gammaproteobacterium isolated from sandy soil near a stream.</title>
        <authorList>
            <person name="Ko Y."/>
            <person name="Kim J.-H."/>
        </authorList>
    </citation>
    <scope>NUCLEOTIDE SEQUENCE [LARGE SCALE GENOMIC DNA]</scope>
    <source>
        <strain evidence="1 2">D13</strain>
    </source>
</reference>
<dbReference type="InterPro" id="IPR027961">
    <property type="entry name" value="DUF4442"/>
</dbReference>
<dbReference type="InterPro" id="IPR029069">
    <property type="entry name" value="HotDog_dom_sf"/>
</dbReference>
<dbReference type="KEGG" id="xba:C7S18_15045"/>
<gene>
    <name evidence="1" type="ORF">C7S18_15045</name>
</gene>
<protein>
    <submittedName>
        <fullName evidence="1">DUF4442 domain-containing protein</fullName>
    </submittedName>
</protein>
<proteinExistence type="predicted"/>
<evidence type="ECO:0000313" key="2">
    <source>
        <dbReference type="Proteomes" id="UP000241074"/>
    </source>
</evidence>
<sequence length="156" mass="17162">MNPVLAQYEKMKRWPLGEWLFARAVCARAPYFGSIKPKFLELKPGKVVVKIQNRRSVQNHIGTIHAIALCNAAEMAAGVGMEASLPKDWRWIPKGMTVQYLAKCQISATATATFTLPESVEGGYDCIVAVAITDEDGTKVAHADINMYLTPKPKKA</sequence>
<accession>A0A2P1PUA8</accession>
<reference evidence="1 2" key="2">
    <citation type="submission" date="2018-03" db="EMBL/GenBank/DDBJ databases">
        <authorList>
            <person name="Keele B.F."/>
        </authorList>
    </citation>
    <scope>NUCLEOTIDE SEQUENCE [LARGE SCALE GENOMIC DNA]</scope>
    <source>
        <strain evidence="1 2">D13</strain>
    </source>
</reference>
<dbReference type="SUPFAM" id="SSF54637">
    <property type="entry name" value="Thioesterase/thiol ester dehydrase-isomerase"/>
    <property type="match status" value="1"/>
</dbReference>
<dbReference type="Gene3D" id="3.10.129.10">
    <property type="entry name" value="Hotdog Thioesterase"/>
    <property type="match status" value="1"/>
</dbReference>